<dbReference type="InterPro" id="IPR009318">
    <property type="entry name" value="Gustatory_rcpt"/>
</dbReference>
<protein>
    <recommendedName>
        <fullName evidence="11">Gustatory receptor</fullName>
    </recommendedName>
</protein>
<keyword evidence="6 8" id="KW-0472">Membrane</keyword>
<accession>A0ABR0AKB9</accession>
<evidence type="ECO:0000313" key="10">
    <source>
        <dbReference type="Proteomes" id="UP001234178"/>
    </source>
</evidence>
<feature type="transmembrane region" description="Helical" evidence="8">
    <location>
        <begin position="143"/>
        <end position="160"/>
    </location>
</feature>
<feature type="transmembrane region" description="Helical" evidence="8">
    <location>
        <begin position="258"/>
        <end position="280"/>
    </location>
</feature>
<evidence type="ECO:0000256" key="5">
    <source>
        <dbReference type="ARBA" id="ARBA00022989"/>
    </source>
</evidence>
<comment type="subcellular location">
    <subcellularLocation>
        <location evidence="1">Cell membrane</location>
        <topology evidence="1">Multi-pass membrane protein</topology>
    </subcellularLocation>
</comment>
<feature type="transmembrane region" description="Helical" evidence="8">
    <location>
        <begin position="12"/>
        <end position="30"/>
    </location>
</feature>
<keyword evidence="5 8" id="KW-1133">Transmembrane helix</keyword>
<reference evidence="9 10" key="1">
    <citation type="journal article" date="2023" name="Nucleic Acids Res.">
        <title>The hologenome of Daphnia magna reveals possible DNA methylation and microbiome-mediated evolution of the host genome.</title>
        <authorList>
            <person name="Chaturvedi A."/>
            <person name="Li X."/>
            <person name="Dhandapani V."/>
            <person name="Marshall H."/>
            <person name="Kissane S."/>
            <person name="Cuenca-Cambronero M."/>
            <person name="Asole G."/>
            <person name="Calvet F."/>
            <person name="Ruiz-Romero M."/>
            <person name="Marangio P."/>
            <person name="Guigo R."/>
            <person name="Rago D."/>
            <person name="Mirbahai L."/>
            <person name="Eastwood N."/>
            <person name="Colbourne J.K."/>
            <person name="Zhou J."/>
            <person name="Mallon E."/>
            <person name="Orsini L."/>
        </authorList>
    </citation>
    <scope>NUCLEOTIDE SEQUENCE [LARGE SCALE GENOMIC DNA]</scope>
    <source>
        <strain evidence="9">LRV0_1</strain>
    </source>
</reference>
<dbReference type="Proteomes" id="UP001234178">
    <property type="component" value="Unassembled WGS sequence"/>
</dbReference>
<evidence type="ECO:0000256" key="4">
    <source>
        <dbReference type="ARBA" id="ARBA00022692"/>
    </source>
</evidence>
<sequence>MCRSKSTVTLRALIPYLIIYRALGLLPMKFTKKSNSKLFNFQQFCELSWWRSLNFTRIYSGCVVLLATAFLFDNLPSLESQNSSDIVGRLLEIADRSSICLNVFITSVICFCYLGKRLSILVTKMIECEQQLATIDCYLQDRLAVYCWIVLAIGGAATVLNELAVNLKYICYPSNSTVNVEDHSIPLVIFRWTMTPFAAGFMPFVDFSVIHLSLIFAAYQEQLRRKIERWALLELEAKESLRLTYWKVQALISEADDIFSPIILIGSLSIVAHLTLQINILTGSRVESTLFLEQDKRHVLTATAITTVYQIVRFVASSLFAEMIHREKFKSQRSLYEQSGKVFWVNDLELLMTKRFVHQLTLPSGFTGCGFFTLGKSYLIAMCGTILTYEIVLMDMAKTEYRASLDAQ</sequence>
<dbReference type="Pfam" id="PF06151">
    <property type="entry name" value="Trehalose_recp"/>
    <property type="match status" value="1"/>
</dbReference>
<evidence type="ECO:0000256" key="6">
    <source>
        <dbReference type="ARBA" id="ARBA00023136"/>
    </source>
</evidence>
<evidence type="ECO:0000256" key="3">
    <source>
        <dbReference type="ARBA" id="ARBA00022475"/>
    </source>
</evidence>
<keyword evidence="7" id="KW-0675">Receptor</keyword>
<keyword evidence="10" id="KW-1185">Reference proteome</keyword>
<dbReference type="PANTHER" id="PTHR21421">
    <property type="entry name" value="GUSTATORY RECEPTOR"/>
    <property type="match status" value="1"/>
</dbReference>
<evidence type="ECO:0000256" key="2">
    <source>
        <dbReference type="ARBA" id="ARBA00005327"/>
    </source>
</evidence>
<dbReference type="EMBL" id="JAOYFB010000038">
    <property type="protein sequence ID" value="KAK4025562.1"/>
    <property type="molecule type" value="Genomic_DNA"/>
</dbReference>
<evidence type="ECO:0000313" key="9">
    <source>
        <dbReference type="EMBL" id="KAK4025562.1"/>
    </source>
</evidence>
<keyword evidence="3" id="KW-1003">Cell membrane</keyword>
<evidence type="ECO:0000256" key="8">
    <source>
        <dbReference type="SAM" id="Phobius"/>
    </source>
</evidence>
<evidence type="ECO:0008006" key="11">
    <source>
        <dbReference type="Google" id="ProtNLM"/>
    </source>
</evidence>
<evidence type="ECO:0000256" key="1">
    <source>
        <dbReference type="ARBA" id="ARBA00004651"/>
    </source>
</evidence>
<organism evidence="9 10">
    <name type="scientific">Daphnia magna</name>
    <dbReference type="NCBI Taxonomy" id="35525"/>
    <lineage>
        <taxon>Eukaryota</taxon>
        <taxon>Metazoa</taxon>
        <taxon>Ecdysozoa</taxon>
        <taxon>Arthropoda</taxon>
        <taxon>Crustacea</taxon>
        <taxon>Branchiopoda</taxon>
        <taxon>Diplostraca</taxon>
        <taxon>Cladocera</taxon>
        <taxon>Anomopoda</taxon>
        <taxon>Daphniidae</taxon>
        <taxon>Daphnia</taxon>
    </lineage>
</organism>
<evidence type="ECO:0000256" key="7">
    <source>
        <dbReference type="ARBA" id="ARBA00023170"/>
    </source>
</evidence>
<feature type="transmembrane region" description="Helical" evidence="8">
    <location>
        <begin position="197"/>
        <end position="219"/>
    </location>
</feature>
<dbReference type="PANTHER" id="PTHR21421:SF29">
    <property type="entry name" value="GUSTATORY RECEPTOR 5A FOR TREHALOSE-RELATED"/>
    <property type="match status" value="1"/>
</dbReference>
<name>A0ABR0AKB9_9CRUS</name>
<keyword evidence="4 8" id="KW-0812">Transmembrane</keyword>
<proteinExistence type="inferred from homology"/>
<comment type="similarity">
    <text evidence="2">Belongs to the insect chemoreceptor superfamily. Gustatory receptor (GR) family. Gr5a subfamily.</text>
</comment>
<feature type="transmembrane region" description="Helical" evidence="8">
    <location>
        <begin position="96"/>
        <end position="115"/>
    </location>
</feature>
<gene>
    <name evidence="9" type="ORF">OUZ56_014625</name>
</gene>
<comment type="caution">
    <text evidence="9">The sequence shown here is derived from an EMBL/GenBank/DDBJ whole genome shotgun (WGS) entry which is preliminary data.</text>
</comment>